<accession>K9P223</accession>
<dbReference type="AlphaFoldDB" id="K9P223"/>
<sequence>MDRPLLLSAAGLERQLGDRLLWSRLDLALAGGDRLGLVAPSGAGKTLLLRTLALLDPPQAGTFHLLGRPPAAWGLPRWRSMVLYLAQRPVAGGGTVAANLRSPWRFRERRGRGGWSYERITGWLAALGRDPSFLDYDAERLSGGELQLLALLRGLQFDPTVLLLDEPTASLDGATTAAVETLLTDWLTAGPRACVLISHDGEQIGRFATRTLELQP</sequence>
<dbReference type="SMART" id="SM00382">
    <property type="entry name" value="AAA"/>
    <property type="match status" value="1"/>
</dbReference>
<reference evidence="5" key="1">
    <citation type="journal article" date="2013" name="Proc. Natl. Acad. Sci. U.S.A.">
        <title>Improving the coverage of the cyanobacterial phylum using diversity-driven genome sequencing.</title>
        <authorList>
            <person name="Shih P.M."/>
            <person name="Wu D."/>
            <person name="Latifi A."/>
            <person name="Axen S.D."/>
            <person name="Fewer D.P."/>
            <person name="Talla E."/>
            <person name="Calteau A."/>
            <person name="Cai F."/>
            <person name="Tandeau de Marsac N."/>
            <person name="Rippka R."/>
            <person name="Herdman M."/>
            <person name="Sivonen K."/>
            <person name="Coursin T."/>
            <person name="Laurent T."/>
            <person name="Goodwin L."/>
            <person name="Nolan M."/>
            <person name="Davenport K.W."/>
            <person name="Han C.S."/>
            <person name="Rubin E.M."/>
            <person name="Eisen J.A."/>
            <person name="Woyke T."/>
            <person name="Gugger M."/>
            <person name="Kerfeld C.A."/>
        </authorList>
    </citation>
    <scope>NUCLEOTIDE SEQUENCE [LARGE SCALE GENOMIC DNA]</scope>
    <source>
        <strain evidence="5">ATCC 27147 / PCC 6307</strain>
    </source>
</reference>
<dbReference type="PANTHER" id="PTHR43119">
    <property type="entry name" value="ABC TRANSPORT PROTEIN ATP-BINDING COMPONENT-RELATED"/>
    <property type="match status" value="1"/>
</dbReference>
<dbReference type="eggNOG" id="COG4619">
    <property type="taxonomic scope" value="Bacteria"/>
</dbReference>
<evidence type="ECO:0000256" key="1">
    <source>
        <dbReference type="ARBA" id="ARBA00022741"/>
    </source>
</evidence>
<dbReference type="Gene3D" id="3.40.50.300">
    <property type="entry name" value="P-loop containing nucleotide triphosphate hydrolases"/>
    <property type="match status" value="1"/>
</dbReference>
<organism evidence="4 5">
    <name type="scientific">Cyanobium gracile (strain ATCC 27147 / PCC 6307)</name>
    <dbReference type="NCBI Taxonomy" id="292564"/>
    <lineage>
        <taxon>Bacteria</taxon>
        <taxon>Bacillati</taxon>
        <taxon>Cyanobacteriota</taxon>
        <taxon>Cyanophyceae</taxon>
        <taxon>Synechococcales</taxon>
        <taxon>Prochlorococcaceae</taxon>
        <taxon>Cyanobium</taxon>
    </lineage>
</organism>
<dbReference type="PROSITE" id="PS00211">
    <property type="entry name" value="ABC_TRANSPORTER_1"/>
    <property type="match status" value="1"/>
</dbReference>
<protein>
    <submittedName>
        <fullName evidence="4">ABC-type uncharacterized transport system, ATPase component</fullName>
    </submittedName>
</protein>
<dbReference type="PATRIC" id="fig|292564.3.peg.169"/>
<dbReference type="EMBL" id="CP003495">
    <property type="protein sequence ID" value="AFY27392.1"/>
    <property type="molecule type" value="Genomic_DNA"/>
</dbReference>
<dbReference type="STRING" id="292564.Cyagr_0186"/>
<dbReference type="KEGG" id="cgc:Cyagr_0186"/>
<dbReference type="SUPFAM" id="SSF52540">
    <property type="entry name" value="P-loop containing nucleoside triphosphate hydrolases"/>
    <property type="match status" value="1"/>
</dbReference>
<feature type="domain" description="ABC transporter" evidence="3">
    <location>
        <begin position="7"/>
        <end position="216"/>
    </location>
</feature>
<dbReference type="RefSeq" id="WP_015107851.1">
    <property type="nucleotide sequence ID" value="NC_019675.1"/>
</dbReference>
<evidence type="ECO:0000313" key="4">
    <source>
        <dbReference type="EMBL" id="AFY27392.1"/>
    </source>
</evidence>
<dbReference type="PROSITE" id="PS50893">
    <property type="entry name" value="ABC_TRANSPORTER_2"/>
    <property type="match status" value="1"/>
</dbReference>
<proteinExistence type="predicted"/>
<dbReference type="PANTHER" id="PTHR43119:SF1">
    <property type="entry name" value="ABC TRANSPORTER DOMAIN-CONTAINING PROTEIN"/>
    <property type="match status" value="1"/>
</dbReference>
<evidence type="ECO:0000313" key="5">
    <source>
        <dbReference type="Proteomes" id="UP000010388"/>
    </source>
</evidence>
<dbReference type="GO" id="GO:0005524">
    <property type="term" value="F:ATP binding"/>
    <property type="evidence" value="ECO:0007669"/>
    <property type="project" value="UniProtKB-KW"/>
</dbReference>
<evidence type="ECO:0000256" key="2">
    <source>
        <dbReference type="ARBA" id="ARBA00022840"/>
    </source>
</evidence>
<dbReference type="HOGENOM" id="CLU_000604_1_22_3"/>
<dbReference type="Proteomes" id="UP000010388">
    <property type="component" value="Chromosome"/>
</dbReference>
<keyword evidence="2" id="KW-0067">ATP-binding</keyword>
<keyword evidence="1" id="KW-0547">Nucleotide-binding</keyword>
<dbReference type="InterPro" id="IPR027417">
    <property type="entry name" value="P-loop_NTPase"/>
</dbReference>
<dbReference type="InterPro" id="IPR003439">
    <property type="entry name" value="ABC_transporter-like_ATP-bd"/>
</dbReference>
<dbReference type="InterPro" id="IPR003593">
    <property type="entry name" value="AAA+_ATPase"/>
</dbReference>
<dbReference type="InterPro" id="IPR017871">
    <property type="entry name" value="ABC_transporter-like_CS"/>
</dbReference>
<dbReference type="GO" id="GO:0016887">
    <property type="term" value="F:ATP hydrolysis activity"/>
    <property type="evidence" value="ECO:0007669"/>
    <property type="project" value="InterPro"/>
</dbReference>
<dbReference type="Pfam" id="PF00005">
    <property type="entry name" value="ABC_tran"/>
    <property type="match status" value="1"/>
</dbReference>
<evidence type="ECO:0000259" key="3">
    <source>
        <dbReference type="PROSITE" id="PS50893"/>
    </source>
</evidence>
<name>K9P223_CYAGP</name>
<gene>
    <name evidence="4" type="ordered locus">Cyagr_0186</name>
</gene>
<dbReference type="OrthoDB" id="422644at2"/>